<dbReference type="InterPro" id="IPR004911">
    <property type="entry name" value="Interferon-induced_GILT"/>
</dbReference>
<dbReference type="Proteomes" id="UP001372834">
    <property type="component" value="Unassembled WGS sequence"/>
</dbReference>
<evidence type="ECO:0000256" key="4">
    <source>
        <dbReference type="ARBA" id="ARBA00022729"/>
    </source>
</evidence>
<dbReference type="AlphaFoldDB" id="A0AAN8P3R8"/>
<comment type="similarity">
    <text evidence="2">Belongs to the GILT family.</text>
</comment>
<evidence type="ECO:0000256" key="5">
    <source>
        <dbReference type="ARBA" id="ARBA00023180"/>
    </source>
</evidence>
<evidence type="ECO:0000256" key="1">
    <source>
        <dbReference type="ARBA" id="ARBA00004613"/>
    </source>
</evidence>
<proteinExistence type="inferred from homology"/>
<accession>A0AAN8P3R8</accession>
<keyword evidence="3" id="KW-0964">Secreted</keyword>
<evidence type="ECO:0000256" key="3">
    <source>
        <dbReference type="ARBA" id="ARBA00022525"/>
    </source>
</evidence>
<evidence type="ECO:0000313" key="7">
    <source>
        <dbReference type="Proteomes" id="UP001372834"/>
    </source>
</evidence>
<reference evidence="6 7" key="1">
    <citation type="submission" date="2023-10" db="EMBL/GenBank/DDBJ databases">
        <title>Genomes of two closely related lineages of the louse Polyplax serrata with different host specificities.</title>
        <authorList>
            <person name="Martinu J."/>
            <person name="Tarabai H."/>
            <person name="Stefka J."/>
            <person name="Hypsa V."/>
        </authorList>
    </citation>
    <scope>NUCLEOTIDE SEQUENCE [LARGE SCALE GENOMIC DNA]</scope>
    <source>
        <strain evidence="6">HR10_N</strain>
    </source>
</reference>
<dbReference type="GO" id="GO:0005576">
    <property type="term" value="C:extracellular region"/>
    <property type="evidence" value="ECO:0007669"/>
    <property type="project" value="UniProtKB-SubCell"/>
</dbReference>
<sequence>MSKQGRGTILPSKQVISSQKRQFVKDRSSNKVGQQHPVEITLNQSNFTQILKVFSKPELFKVHSVLRYNTKRPNSKHFYSATVSDVTSTSVNVTVLYESLCPDSMRFVRRQLLAAYNDLKDYMNVELVPFGKAHFSRVPWRITCQHGPQECLGNAIQACAIARYPDTEMQIKFIHCVMSDNFPPAVGSKCARMLNYPYNGVEECARSDEGNTLIANYGDRTMEFKDSLRFIPTIVLDNEYDENNQNMALRNLKAAVCAKLGQQAPDTCR</sequence>
<comment type="caution">
    <text evidence="6">The sequence shown here is derived from an EMBL/GenBank/DDBJ whole genome shotgun (WGS) entry which is preliminary data.</text>
</comment>
<dbReference type="Pfam" id="PF03227">
    <property type="entry name" value="GILT"/>
    <property type="match status" value="1"/>
</dbReference>
<organism evidence="6 7">
    <name type="scientific">Polyplax serrata</name>
    <name type="common">Common mouse louse</name>
    <dbReference type="NCBI Taxonomy" id="468196"/>
    <lineage>
        <taxon>Eukaryota</taxon>
        <taxon>Metazoa</taxon>
        <taxon>Ecdysozoa</taxon>
        <taxon>Arthropoda</taxon>
        <taxon>Hexapoda</taxon>
        <taxon>Insecta</taxon>
        <taxon>Pterygota</taxon>
        <taxon>Neoptera</taxon>
        <taxon>Paraneoptera</taxon>
        <taxon>Psocodea</taxon>
        <taxon>Troctomorpha</taxon>
        <taxon>Phthiraptera</taxon>
        <taxon>Anoplura</taxon>
        <taxon>Polyplacidae</taxon>
        <taxon>Polyplax</taxon>
    </lineage>
</organism>
<evidence type="ECO:0000256" key="2">
    <source>
        <dbReference type="ARBA" id="ARBA00005679"/>
    </source>
</evidence>
<comment type="subcellular location">
    <subcellularLocation>
        <location evidence="1">Secreted</location>
    </subcellularLocation>
</comment>
<keyword evidence="4" id="KW-0732">Signal</keyword>
<dbReference type="PANTHER" id="PTHR13234">
    <property type="entry name" value="GAMMA-INTERFERON INDUCIBLE LYSOSOMAL THIOL REDUCTASE GILT"/>
    <property type="match status" value="1"/>
</dbReference>
<keyword evidence="5" id="KW-0325">Glycoprotein</keyword>
<dbReference type="GO" id="GO:0016671">
    <property type="term" value="F:oxidoreductase activity, acting on a sulfur group of donors, disulfide as acceptor"/>
    <property type="evidence" value="ECO:0007669"/>
    <property type="project" value="InterPro"/>
</dbReference>
<gene>
    <name evidence="6" type="ORF">RUM43_012440</name>
</gene>
<evidence type="ECO:0008006" key="8">
    <source>
        <dbReference type="Google" id="ProtNLM"/>
    </source>
</evidence>
<evidence type="ECO:0000313" key="6">
    <source>
        <dbReference type="EMBL" id="KAK6619683.1"/>
    </source>
</evidence>
<name>A0AAN8P3R8_POLSC</name>
<dbReference type="PANTHER" id="PTHR13234:SF8">
    <property type="entry name" value="GAMMA-INTERFERON-INDUCIBLE LYSOSOMAL THIOL REDUCTASE"/>
    <property type="match status" value="1"/>
</dbReference>
<dbReference type="EMBL" id="JAWJWE010000040">
    <property type="protein sequence ID" value="KAK6619683.1"/>
    <property type="molecule type" value="Genomic_DNA"/>
</dbReference>
<protein>
    <recommendedName>
        <fullName evidence="8">Gamma-interferon-inducible lysosomal thiol reductase</fullName>
    </recommendedName>
</protein>